<keyword evidence="17" id="KW-1185">Reference proteome</keyword>
<dbReference type="Pfam" id="PF00717">
    <property type="entry name" value="Peptidase_S24"/>
    <property type="match status" value="1"/>
</dbReference>
<comment type="function">
    <text evidence="13">Catalytic component of the signal peptidase complex (SPC) which catalyzes the cleavage of N-terminal signal sequences from nascent proteins as they are translocated into the lumen of the endoplasmic reticulum. Specifically cleaves N-terminal signal peptides that contain a hydrophobic alpha-helix (h-region) shorter than 18-20 amino acids.</text>
</comment>
<name>A0AAD9PJ81_9APIC</name>
<keyword evidence="11 14" id="KW-1133">Transmembrane helix</keyword>
<keyword evidence="10" id="KW-0256">Endoplasmic reticulum</keyword>
<evidence type="ECO:0000256" key="3">
    <source>
        <dbReference type="ARBA" id="ARBA00011035"/>
    </source>
</evidence>
<dbReference type="InterPro" id="IPR019533">
    <property type="entry name" value="Peptidase_S26"/>
</dbReference>
<dbReference type="GO" id="GO:0009003">
    <property type="term" value="F:signal peptidase activity"/>
    <property type="evidence" value="ECO:0007669"/>
    <property type="project" value="UniProtKB-EC"/>
</dbReference>
<keyword evidence="7" id="KW-0645">Protease</keyword>
<dbReference type="PROSITE" id="PS00761">
    <property type="entry name" value="SPASE_I_3"/>
    <property type="match status" value="1"/>
</dbReference>
<dbReference type="NCBIfam" id="TIGR02228">
    <property type="entry name" value="sigpep_I_arch"/>
    <property type="match status" value="1"/>
</dbReference>
<evidence type="ECO:0000256" key="1">
    <source>
        <dbReference type="ARBA" id="ARBA00000677"/>
    </source>
</evidence>
<keyword evidence="8 14" id="KW-0812">Transmembrane</keyword>
<dbReference type="InterPro" id="IPR036286">
    <property type="entry name" value="LexA/Signal_pep-like_sf"/>
</dbReference>
<dbReference type="KEGG" id="bdw:94336771"/>
<dbReference type="InterPro" id="IPR019758">
    <property type="entry name" value="Pept_S26A_signal_pept_1_CS"/>
</dbReference>
<evidence type="ECO:0000256" key="4">
    <source>
        <dbReference type="ARBA" id="ARBA00013208"/>
    </source>
</evidence>
<evidence type="ECO:0000256" key="8">
    <source>
        <dbReference type="ARBA" id="ARBA00022692"/>
    </source>
</evidence>
<comment type="catalytic activity">
    <reaction evidence="1">
        <text>Cleavage of hydrophobic, N-terminal signal or leader sequences from secreted and periplasmic proteins.</text>
        <dbReference type="EC" id="3.4.21.89"/>
    </reaction>
</comment>
<evidence type="ECO:0000256" key="11">
    <source>
        <dbReference type="ARBA" id="ARBA00022989"/>
    </source>
</evidence>
<evidence type="ECO:0000256" key="2">
    <source>
        <dbReference type="ARBA" id="ARBA00004648"/>
    </source>
</evidence>
<comment type="similarity">
    <text evidence="3">Belongs to the peptidase S26B family.</text>
</comment>
<dbReference type="PANTHER" id="PTHR10806:SF6">
    <property type="entry name" value="SIGNAL PEPTIDASE COMPLEX CATALYTIC SUBUNIT SEC11"/>
    <property type="match status" value="1"/>
</dbReference>
<evidence type="ECO:0000256" key="12">
    <source>
        <dbReference type="ARBA" id="ARBA00023136"/>
    </source>
</evidence>
<dbReference type="PRINTS" id="PR00728">
    <property type="entry name" value="SIGNALPTASE"/>
</dbReference>
<dbReference type="GeneID" id="94336771"/>
<evidence type="ECO:0000256" key="9">
    <source>
        <dbReference type="ARBA" id="ARBA00022801"/>
    </source>
</evidence>
<dbReference type="Gene3D" id="2.10.109.10">
    <property type="entry name" value="Umud Fragment, subunit A"/>
    <property type="match status" value="1"/>
</dbReference>
<evidence type="ECO:0000256" key="10">
    <source>
        <dbReference type="ARBA" id="ARBA00022824"/>
    </source>
</evidence>
<dbReference type="EC" id="3.4.21.89" evidence="4"/>
<accession>A0AAD9PJ81</accession>
<dbReference type="GO" id="GO:0006465">
    <property type="term" value="P:signal peptide processing"/>
    <property type="evidence" value="ECO:0007669"/>
    <property type="project" value="InterPro"/>
</dbReference>
<reference evidence="16" key="1">
    <citation type="journal article" date="2023" name="Nat. Microbiol.">
        <title>Babesia duncani multi-omics identifies virulence factors and drug targets.</title>
        <authorList>
            <person name="Singh P."/>
            <person name="Lonardi S."/>
            <person name="Liang Q."/>
            <person name="Vydyam P."/>
            <person name="Khabirova E."/>
            <person name="Fang T."/>
            <person name="Gihaz S."/>
            <person name="Thekkiniath J."/>
            <person name="Munshi M."/>
            <person name="Abel S."/>
            <person name="Ciampossin L."/>
            <person name="Batugedara G."/>
            <person name="Gupta M."/>
            <person name="Lu X.M."/>
            <person name="Lenz T."/>
            <person name="Chakravarty S."/>
            <person name="Cornillot E."/>
            <person name="Hu Y."/>
            <person name="Ma W."/>
            <person name="Gonzalez L.M."/>
            <person name="Sanchez S."/>
            <person name="Estrada K."/>
            <person name="Sanchez-Flores A."/>
            <person name="Montero E."/>
            <person name="Harb O.S."/>
            <person name="Le Roch K.G."/>
            <person name="Mamoun C.B."/>
        </authorList>
    </citation>
    <scope>NUCLEOTIDE SEQUENCE</scope>
    <source>
        <strain evidence="16">WA1</strain>
    </source>
</reference>
<feature type="transmembrane region" description="Helical" evidence="14">
    <location>
        <begin position="166"/>
        <end position="182"/>
    </location>
</feature>
<protein>
    <recommendedName>
        <fullName evidence="5">Signal peptidase complex catalytic subunit SEC11</fullName>
        <ecNumber evidence="4">3.4.21.89</ecNumber>
    </recommendedName>
    <alternativeName>
        <fullName evidence="6">Signal peptidase complex catalytic subunit sec11</fullName>
    </alternativeName>
</protein>
<dbReference type="Proteomes" id="UP001214638">
    <property type="component" value="Unassembled WGS sequence"/>
</dbReference>
<dbReference type="RefSeq" id="XP_067802718.1">
    <property type="nucleotide sequence ID" value="XM_067947496.1"/>
</dbReference>
<feature type="domain" description="Peptidase S24/S26A/S26B/S26C" evidence="15">
    <location>
        <begin position="43"/>
        <end position="138"/>
    </location>
</feature>
<dbReference type="GO" id="GO:0004252">
    <property type="term" value="F:serine-type endopeptidase activity"/>
    <property type="evidence" value="ECO:0007669"/>
    <property type="project" value="InterPro"/>
</dbReference>
<dbReference type="GO" id="GO:0005787">
    <property type="term" value="C:signal peptidase complex"/>
    <property type="evidence" value="ECO:0007669"/>
    <property type="project" value="TreeGrafter"/>
</dbReference>
<feature type="transmembrane region" description="Helical" evidence="14">
    <location>
        <begin position="26"/>
        <end position="43"/>
    </location>
</feature>
<gene>
    <name evidence="16" type="ORF">BdWA1_002473</name>
</gene>
<keyword evidence="12 14" id="KW-0472">Membrane</keyword>
<dbReference type="SUPFAM" id="SSF51306">
    <property type="entry name" value="LexA/Signal peptidase"/>
    <property type="match status" value="1"/>
</dbReference>
<keyword evidence="9" id="KW-0378">Hydrolase</keyword>
<dbReference type="AlphaFoldDB" id="A0AAD9PJ81"/>
<organism evidence="16 17">
    <name type="scientific">Babesia duncani</name>
    <dbReference type="NCBI Taxonomy" id="323732"/>
    <lineage>
        <taxon>Eukaryota</taxon>
        <taxon>Sar</taxon>
        <taxon>Alveolata</taxon>
        <taxon>Apicomplexa</taxon>
        <taxon>Aconoidasida</taxon>
        <taxon>Piroplasmida</taxon>
        <taxon>Babesiidae</taxon>
        <taxon>Babesia</taxon>
    </lineage>
</organism>
<evidence type="ECO:0000313" key="16">
    <source>
        <dbReference type="EMBL" id="KAK2195875.1"/>
    </source>
</evidence>
<evidence type="ECO:0000259" key="15">
    <source>
        <dbReference type="Pfam" id="PF00717"/>
    </source>
</evidence>
<sequence length="184" mass="20636">MDAIVKEYQKAKKEVKEFLKNPRDNIEYFLGLLAVVATALMCWKAGMLVTGTDSPIVVVLSGSMEPGFYRGDILFLAKTETVSAGSIIVFKLEGRDIPIVHRIISLHEAEDGQLNILTKGDNNMVNDRSLYPRGQNWLSKKHIVGTVLLRMPMFGLFTIFLNEYPAIKWAIVSILMYMILNGKG</sequence>
<dbReference type="InterPro" id="IPR001733">
    <property type="entry name" value="Peptidase_S26B"/>
</dbReference>
<dbReference type="PANTHER" id="PTHR10806">
    <property type="entry name" value="SIGNAL PEPTIDASE COMPLEX CATALYTIC SUBUNIT SEC11"/>
    <property type="match status" value="1"/>
</dbReference>
<evidence type="ECO:0000256" key="14">
    <source>
        <dbReference type="SAM" id="Phobius"/>
    </source>
</evidence>
<evidence type="ECO:0000313" key="17">
    <source>
        <dbReference type="Proteomes" id="UP001214638"/>
    </source>
</evidence>
<evidence type="ECO:0000256" key="13">
    <source>
        <dbReference type="ARBA" id="ARBA00045533"/>
    </source>
</evidence>
<proteinExistence type="inferred from homology"/>
<evidence type="ECO:0000256" key="5">
    <source>
        <dbReference type="ARBA" id="ARBA00019685"/>
    </source>
</evidence>
<comment type="caution">
    <text evidence="16">The sequence shown here is derived from an EMBL/GenBank/DDBJ whole genome shotgun (WGS) entry which is preliminary data.</text>
</comment>
<dbReference type="CDD" id="cd06530">
    <property type="entry name" value="S26_SPase_I"/>
    <property type="match status" value="1"/>
</dbReference>
<evidence type="ECO:0000256" key="7">
    <source>
        <dbReference type="ARBA" id="ARBA00022670"/>
    </source>
</evidence>
<comment type="subcellular location">
    <subcellularLocation>
        <location evidence="2">Endoplasmic reticulum membrane</location>
        <topology evidence="2">Single-pass type II membrane protein</topology>
    </subcellularLocation>
</comment>
<evidence type="ECO:0000256" key="6">
    <source>
        <dbReference type="ARBA" id="ARBA00021755"/>
    </source>
</evidence>
<dbReference type="EMBL" id="JALLKP010000003">
    <property type="protein sequence ID" value="KAK2195875.1"/>
    <property type="molecule type" value="Genomic_DNA"/>
</dbReference>
<dbReference type="InterPro" id="IPR015927">
    <property type="entry name" value="Peptidase_S24_S26A/B/C"/>
</dbReference>